<evidence type="ECO:0000259" key="12">
    <source>
        <dbReference type="PROSITE" id="PS51278"/>
    </source>
</evidence>
<sequence>MCGILGLLLQDHTAHAAPEICEGLSLLQHRGQDACGIVTCGKKGRFHQCKANGMVRDIFDDHSVSKLTGWMGVGHVRYPTAGSFNHAEAQPFYVNSPYGIVFAHNGNLINPETLHRYLDAEAHRHINTSSDSELLLNILADNLQKTGKFRINEEDIFTAIGDLMGVVKGAYACIAMLAGFGLIAFRDPNGIRPLGFSTRKSATAEGDDYLFASESVVSDAAEFINWEDVKPGEAIIISKNGFFRRQVHTAATFSPDIFEYVYFARPDSVLDGVSVYRSRMAMGDSLADEVSRVLKEKGLEVDVVVPVPDTSRVAALNLAQKLKVPYREGFVKNRYIGRTFIMPGQNMRKKNVRRKLNAMALEFAGKNVLIVDDSIVRGTTSKEIVQMAKDVGAKKVIVASCAPPIRYCNVYGIDMPSRSELVAHDRTTEEVAKYIGADLVIFQTLDDLVKSVRGLNPSIPQFDCSVFTGEYVTGGIDDAYLDHIEKMRGDPSRTAEDDNALPDIVDNAVDGAPPNGDATIGLHNKWTR</sequence>
<dbReference type="STRING" id="1884261.A0A5C3QQ28"/>
<gene>
    <name evidence="13" type="ORF">BDV98DRAFT_565044</name>
</gene>
<dbReference type="CDD" id="cd06223">
    <property type="entry name" value="PRTases_typeI"/>
    <property type="match status" value="1"/>
</dbReference>
<evidence type="ECO:0000256" key="4">
    <source>
        <dbReference type="ARBA" id="ARBA00022676"/>
    </source>
</evidence>
<dbReference type="SUPFAM" id="SSF56235">
    <property type="entry name" value="N-terminal nucleophile aminohydrolases (Ntn hydrolases)"/>
    <property type="match status" value="1"/>
</dbReference>
<protein>
    <recommendedName>
        <fullName evidence="3 8">Amidophosphoribosyltransferase</fullName>
        <shortName evidence="8">ATase</shortName>
        <ecNumber evidence="3 8">2.4.2.14</ecNumber>
    </recommendedName>
    <alternativeName>
        <fullName evidence="8">Glutamine phosphoribosylpyrophosphate amidotransferase</fullName>
    </alternativeName>
</protein>
<feature type="binding site" evidence="10">
    <location>
        <position position="310"/>
    </location>
    <ligand>
        <name>Mg(2+)</name>
        <dbReference type="ChEBI" id="CHEBI:18420"/>
    </ligand>
</feature>
<evidence type="ECO:0000256" key="7">
    <source>
        <dbReference type="ARBA" id="ARBA00022962"/>
    </source>
</evidence>
<keyword evidence="10" id="KW-0460">Magnesium</keyword>
<feature type="chain" id="PRO_5022860468" description="Amidophosphoribosyltransferase" evidence="11">
    <location>
        <begin position="17"/>
        <end position="528"/>
    </location>
</feature>
<reference evidence="13 14" key="1">
    <citation type="journal article" date="2019" name="Nat. Ecol. Evol.">
        <title>Megaphylogeny resolves global patterns of mushroom evolution.</title>
        <authorList>
            <person name="Varga T."/>
            <person name="Krizsan K."/>
            <person name="Foldi C."/>
            <person name="Dima B."/>
            <person name="Sanchez-Garcia M."/>
            <person name="Sanchez-Ramirez S."/>
            <person name="Szollosi G.J."/>
            <person name="Szarkandi J.G."/>
            <person name="Papp V."/>
            <person name="Albert L."/>
            <person name="Andreopoulos W."/>
            <person name="Angelini C."/>
            <person name="Antonin V."/>
            <person name="Barry K.W."/>
            <person name="Bougher N.L."/>
            <person name="Buchanan P."/>
            <person name="Buyck B."/>
            <person name="Bense V."/>
            <person name="Catcheside P."/>
            <person name="Chovatia M."/>
            <person name="Cooper J."/>
            <person name="Damon W."/>
            <person name="Desjardin D."/>
            <person name="Finy P."/>
            <person name="Geml J."/>
            <person name="Haridas S."/>
            <person name="Hughes K."/>
            <person name="Justo A."/>
            <person name="Karasinski D."/>
            <person name="Kautmanova I."/>
            <person name="Kiss B."/>
            <person name="Kocsube S."/>
            <person name="Kotiranta H."/>
            <person name="LaButti K.M."/>
            <person name="Lechner B.E."/>
            <person name="Liimatainen K."/>
            <person name="Lipzen A."/>
            <person name="Lukacs Z."/>
            <person name="Mihaltcheva S."/>
            <person name="Morgado L.N."/>
            <person name="Niskanen T."/>
            <person name="Noordeloos M.E."/>
            <person name="Ohm R.A."/>
            <person name="Ortiz-Santana B."/>
            <person name="Ovrebo C."/>
            <person name="Racz N."/>
            <person name="Riley R."/>
            <person name="Savchenko A."/>
            <person name="Shiryaev A."/>
            <person name="Soop K."/>
            <person name="Spirin V."/>
            <person name="Szebenyi C."/>
            <person name="Tomsovsky M."/>
            <person name="Tulloss R.E."/>
            <person name="Uehling J."/>
            <person name="Grigoriev I.V."/>
            <person name="Vagvolgyi C."/>
            <person name="Papp T."/>
            <person name="Martin F.M."/>
            <person name="Miettinen O."/>
            <person name="Hibbett D.S."/>
            <person name="Nagy L.G."/>
        </authorList>
    </citation>
    <scope>NUCLEOTIDE SEQUENCE [LARGE SCALE GENOMIC DNA]</scope>
    <source>
        <strain evidence="13 14">CBS 309.79</strain>
    </source>
</reference>
<dbReference type="SUPFAM" id="SSF53271">
    <property type="entry name" value="PRTase-like"/>
    <property type="match status" value="1"/>
</dbReference>
<keyword evidence="10" id="KW-0479">Metal-binding</keyword>
<evidence type="ECO:0000313" key="13">
    <source>
        <dbReference type="EMBL" id="TFL02920.1"/>
    </source>
</evidence>
<evidence type="ECO:0000256" key="2">
    <source>
        <dbReference type="ARBA" id="ARBA00010138"/>
    </source>
</evidence>
<dbReference type="EMBL" id="ML178821">
    <property type="protein sequence ID" value="TFL02920.1"/>
    <property type="molecule type" value="Genomic_DNA"/>
</dbReference>
<keyword evidence="7" id="KW-0315">Glutamine amidotransferase</keyword>
<evidence type="ECO:0000256" key="6">
    <source>
        <dbReference type="ARBA" id="ARBA00022755"/>
    </source>
</evidence>
<dbReference type="OrthoDB" id="191723at2759"/>
<dbReference type="CDD" id="cd00715">
    <property type="entry name" value="GPATase_N"/>
    <property type="match status" value="1"/>
</dbReference>
<evidence type="ECO:0000256" key="9">
    <source>
        <dbReference type="PIRSR" id="PIRSR000485-1"/>
    </source>
</evidence>
<feature type="domain" description="Glutamine amidotransferase type-2" evidence="12">
    <location>
        <begin position="2"/>
        <end position="240"/>
    </location>
</feature>
<dbReference type="InterPro" id="IPR029055">
    <property type="entry name" value="Ntn_hydrolases_N"/>
</dbReference>
<keyword evidence="6 8" id="KW-0658">Purine biosynthesis</keyword>
<dbReference type="Gene3D" id="3.60.20.10">
    <property type="entry name" value="Glutamine Phosphoribosylpyrophosphate, subunit 1, domain 1"/>
    <property type="match status" value="1"/>
</dbReference>
<dbReference type="InterPro" id="IPR029057">
    <property type="entry name" value="PRTase-like"/>
</dbReference>
<dbReference type="InterPro" id="IPR005854">
    <property type="entry name" value="PurF"/>
</dbReference>
<feature type="active site" description="Nucleophile" evidence="9">
    <location>
        <position position="2"/>
    </location>
</feature>
<dbReference type="GO" id="GO:0004044">
    <property type="term" value="F:amidophosphoribosyltransferase activity"/>
    <property type="evidence" value="ECO:0007669"/>
    <property type="project" value="UniProtKB-EC"/>
</dbReference>
<evidence type="ECO:0000256" key="11">
    <source>
        <dbReference type="SAM" id="SignalP"/>
    </source>
</evidence>
<dbReference type="PROSITE" id="PS51278">
    <property type="entry name" value="GATASE_TYPE_2"/>
    <property type="match status" value="1"/>
</dbReference>
<comment type="similarity">
    <text evidence="2 8">In the C-terminal section; belongs to the purine/pyrimidine phosphoribosyltransferase family.</text>
</comment>
<keyword evidence="11" id="KW-0732">Signal</keyword>
<dbReference type="InterPro" id="IPR000836">
    <property type="entry name" value="PRTase_dom"/>
</dbReference>
<feature type="signal peptide" evidence="11">
    <location>
        <begin position="1"/>
        <end position="16"/>
    </location>
</feature>
<dbReference type="UniPathway" id="UPA00074">
    <property type="reaction ID" value="UER00124"/>
</dbReference>
<dbReference type="GO" id="GO:0009113">
    <property type="term" value="P:purine nucleobase biosynthetic process"/>
    <property type="evidence" value="ECO:0007669"/>
    <property type="project" value="InterPro"/>
</dbReference>
<feature type="binding site" evidence="10">
    <location>
        <position position="372"/>
    </location>
    <ligand>
        <name>Mg(2+)</name>
        <dbReference type="ChEBI" id="CHEBI:18420"/>
    </ligand>
</feature>
<organism evidence="13 14">
    <name type="scientific">Pterulicium gracile</name>
    <dbReference type="NCBI Taxonomy" id="1884261"/>
    <lineage>
        <taxon>Eukaryota</taxon>
        <taxon>Fungi</taxon>
        <taxon>Dikarya</taxon>
        <taxon>Basidiomycota</taxon>
        <taxon>Agaricomycotina</taxon>
        <taxon>Agaricomycetes</taxon>
        <taxon>Agaricomycetidae</taxon>
        <taxon>Agaricales</taxon>
        <taxon>Pleurotineae</taxon>
        <taxon>Pterulaceae</taxon>
        <taxon>Pterulicium</taxon>
    </lineage>
</organism>
<dbReference type="PIRSF" id="PIRSF000485">
    <property type="entry name" value="Amd_phspho_trans"/>
    <property type="match status" value="1"/>
</dbReference>
<dbReference type="NCBIfam" id="TIGR01134">
    <property type="entry name" value="purF"/>
    <property type="match status" value="1"/>
</dbReference>
<accession>A0A5C3QQ28</accession>
<dbReference type="Proteomes" id="UP000305067">
    <property type="component" value="Unassembled WGS sequence"/>
</dbReference>
<dbReference type="Gene3D" id="3.40.50.2020">
    <property type="match status" value="1"/>
</dbReference>
<keyword evidence="14" id="KW-1185">Reference proteome</keyword>
<evidence type="ECO:0000256" key="3">
    <source>
        <dbReference type="ARBA" id="ARBA00011941"/>
    </source>
</evidence>
<dbReference type="InterPro" id="IPR017932">
    <property type="entry name" value="GATase_2_dom"/>
</dbReference>
<dbReference type="PANTHER" id="PTHR11907">
    <property type="entry name" value="AMIDOPHOSPHORIBOSYLTRANSFERASE"/>
    <property type="match status" value="1"/>
</dbReference>
<keyword evidence="4 8" id="KW-0328">Glycosyltransferase</keyword>
<comment type="cofactor">
    <cofactor evidence="10">
        <name>Mg(2+)</name>
        <dbReference type="ChEBI" id="CHEBI:18420"/>
    </cofactor>
    <text evidence="10">Binds 1 Mg(2+) ion per subunit.</text>
</comment>
<dbReference type="Pfam" id="PF13522">
    <property type="entry name" value="GATase_6"/>
    <property type="match status" value="1"/>
</dbReference>
<dbReference type="EC" id="2.4.2.14" evidence="3 8"/>
<comment type="catalytic activity">
    <reaction evidence="8">
        <text>5-phospho-beta-D-ribosylamine + L-glutamate + diphosphate = 5-phospho-alpha-D-ribose 1-diphosphate + L-glutamine + H2O</text>
        <dbReference type="Rhea" id="RHEA:14905"/>
        <dbReference type="ChEBI" id="CHEBI:15377"/>
        <dbReference type="ChEBI" id="CHEBI:29985"/>
        <dbReference type="ChEBI" id="CHEBI:33019"/>
        <dbReference type="ChEBI" id="CHEBI:58017"/>
        <dbReference type="ChEBI" id="CHEBI:58359"/>
        <dbReference type="ChEBI" id="CHEBI:58681"/>
        <dbReference type="EC" id="2.4.2.14"/>
    </reaction>
</comment>
<evidence type="ECO:0000256" key="1">
    <source>
        <dbReference type="ARBA" id="ARBA00005209"/>
    </source>
</evidence>
<dbReference type="GO" id="GO:0046872">
    <property type="term" value="F:metal ion binding"/>
    <property type="evidence" value="ECO:0007669"/>
    <property type="project" value="UniProtKB-KW"/>
</dbReference>
<name>A0A5C3QQ28_9AGAR</name>
<dbReference type="InterPro" id="IPR035584">
    <property type="entry name" value="PurF_N"/>
</dbReference>
<dbReference type="Pfam" id="PF00156">
    <property type="entry name" value="Pribosyltran"/>
    <property type="match status" value="1"/>
</dbReference>
<evidence type="ECO:0000256" key="8">
    <source>
        <dbReference type="PIRNR" id="PIRNR000485"/>
    </source>
</evidence>
<keyword evidence="5 8" id="KW-0808">Transferase</keyword>
<feature type="binding site" evidence="10">
    <location>
        <position position="373"/>
    </location>
    <ligand>
        <name>Mg(2+)</name>
        <dbReference type="ChEBI" id="CHEBI:18420"/>
    </ligand>
</feature>
<evidence type="ECO:0000313" key="14">
    <source>
        <dbReference type="Proteomes" id="UP000305067"/>
    </source>
</evidence>
<evidence type="ECO:0000256" key="10">
    <source>
        <dbReference type="PIRSR" id="PIRSR000485-2"/>
    </source>
</evidence>
<comment type="pathway">
    <text evidence="1 8">Purine metabolism; IMP biosynthesis via de novo pathway; N(1)-(5-phospho-D-ribosyl)glycinamide from 5-phospho-alpha-D-ribose 1-diphosphate: step 1/2.</text>
</comment>
<dbReference type="GO" id="GO:0006189">
    <property type="term" value="P:'de novo' IMP biosynthetic process"/>
    <property type="evidence" value="ECO:0007669"/>
    <property type="project" value="UniProtKB-UniPathway"/>
</dbReference>
<dbReference type="HAMAP" id="MF_01931">
    <property type="entry name" value="PurF"/>
    <property type="match status" value="1"/>
</dbReference>
<evidence type="ECO:0000256" key="5">
    <source>
        <dbReference type="ARBA" id="ARBA00022679"/>
    </source>
</evidence>
<dbReference type="AlphaFoldDB" id="A0A5C3QQ28"/>
<proteinExistence type="inferred from homology"/>